<dbReference type="GO" id="GO:0016884">
    <property type="term" value="F:carbon-nitrogen ligase activity, with glutamine as amido-N-donor"/>
    <property type="evidence" value="ECO:0007669"/>
    <property type="project" value="InterPro"/>
</dbReference>
<protein>
    <submittedName>
        <fullName evidence="1">Transamidase GatB domain protein</fullName>
    </submittedName>
</protein>
<dbReference type="Gene3D" id="1.10.1510.10">
    <property type="entry name" value="Uncharacterised protein YqeY/AIM41 PF09424, N-terminal domain"/>
    <property type="match status" value="1"/>
</dbReference>
<name>A0A3B0VK84_9ZZZZ</name>
<proteinExistence type="predicted"/>
<dbReference type="InterPro" id="IPR003789">
    <property type="entry name" value="Asn/Gln_tRNA_amidoTrase-B-like"/>
</dbReference>
<sequence>MTIHENLKKDIPNALRAKDTTRLTTLRSLVTAMTNEVISKKRKPNEFLKDEEALAVLKRSANQRKDSIEQFEKAGRLDLAETEKAELSIIESFLPAQMSREDIEKIARKKMTELNISGKADTGRFMGALMKELNGNADGADVKAVVDILLA</sequence>
<dbReference type="InterPro" id="IPR042184">
    <property type="entry name" value="YqeY/Aim41_N"/>
</dbReference>
<dbReference type="PANTHER" id="PTHR28055">
    <property type="entry name" value="ALTERED INHERITANCE OF MITOCHONDRIA PROTEIN 41, MITOCHONDRIAL"/>
    <property type="match status" value="1"/>
</dbReference>
<dbReference type="InterPro" id="IPR019004">
    <property type="entry name" value="YqeY/Aim41"/>
</dbReference>
<dbReference type="AlphaFoldDB" id="A0A3B0VK84"/>
<dbReference type="SUPFAM" id="SSF89095">
    <property type="entry name" value="GatB/YqeY motif"/>
    <property type="match status" value="1"/>
</dbReference>
<dbReference type="PANTHER" id="PTHR28055:SF1">
    <property type="entry name" value="ALTERED INHERITANCE OF MITOCHONDRIA PROTEIN 41, MITOCHONDRIAL"/>
    <property type="match status" value="1"/>
</dbReference>
<accession>A0A3B0VK84</accession>
<organism evidence="1">
    <name type="scientific">hydrothermal vent metagenome</name>
    <dbReference type="NCBI Taxonomy" id="652676"/>
    <lineage>
        <taxon>unclassified sequences</taxon>
        <taxon>metagenomes</taxon>
        <taxon>ecological metagenomes</taxon>
    </lineage>
</organism>
<dbReference type="Gene3D" id="1.10.10.410">
    <property type="match status" value="1"/>
</dbReference>
<evidence type="ECO:0000313" key="1">
    <source>
        <dbReference type="EMBL" id="VAW32074.1"/>
    </source>
</evidence>
<dbReference type="Pfam" id="PF09424">
    <property type="entry name" value="YqeY"/>
    <property type="match status" value="1"/>
</dbReference>
<dbReference type="EMBL" id="UOEV01000020">
    <property type="protein sequence ID" value="VAW32074.1"/>
    <property type="molecule type" value="Genomic_DNA"/>
</dbReference>
<gene>
    <name evidence="1" type="ORF">MNBD_CPR01-77</name>
</gene>
<reference evidence="1" key="1">
    <citation type="submission" date="2018-06" db="EMBL/GenBank/DDBJ databases">
        <authorList>
            <person name="Zhirakovskaya E."/>
        </authorList>
    </citation>
    <scope>NUCLEOTIDE SEQUENCE</scope>
</reference>
<dbReference type="InterPro" id="IPR023168">
    <property type="entry name" value="GatB_Yqey_C_2"/>
</dbReference>